<gene>
    <name evidence="2" type="ORF">BHYA_0321g00030</name>
</gene>
<dbReference type="AlphaFoldDB" id="A0A4Z1G674"/>
<evidence type="ECO:0000256" key="1">
    <source>
        <dbReference type="SAM" id="MobiDB-lite"/>
    </source>
</evidence>
<evidence type="ECO:0000313" key="2">
    <source>
        <dbReference type="EMBL" id="TGO32396.1"/>
    </source>
</evidence>
<dbReference type="Proteomes" id="UP000297814">
    <property type="component" value="Unassembled WGS sequence"/>
</dbReference>
<evidence type="ECO:0000313" key="3">
    <source>
        <dbReference type="Proteomes" id="UP000297814"/>
    </source>
</evidence>
<feature type="compositionally biased region" description="Low complexity" evidence="1">
    <location>
        <begin position="126"/>
        <end position="143"/>
    </location>
</feature>
<dbReference type="EMBL" id="PQXK01000321">
    <property type="protein sequence ID" value="TGO32396.1"/>
    <property type="molecule type" value="Genomic_DNA"/>
</dbReference>
<sequence>MSQIKKQNLEAFIEPPSFQVRKTCLPSQPRQALTKAEFDQIGVNISNRHKKVCEGTRYETNVTGKKKAENTTQGMKRKRCNVYNASSPTDNRFSTIPLLQQATCTDTISAVPRWLQITPKYTQASATSSSSNFSASNTYPSSSKDSTHNEEIVSFGFETIDDNGNKIRFHRYYLVPRNYYKNNDAAQTSTTWETNAINFQSAFPPLAQQEEIPSQSTSLITRSISSEYLQDRMDVEY</sequence>
<accession>A0A4Z1G674</accession>
<feature type="region of interest" description="Disordered" evidence="1">
    <location>
        <begin position="126"/>
        <end position="148"/>
    </location>
</feature>
<keyword evidence="3" id="KW-1185">Reference proteome</keyword>
<organism evidence="2 3">
    <name type="scientific">Botrytis hyacinthi</name>
    <dbReference type="NCBI Taxonomy" id="278943"/>
    <lineage>
        <taxon>Eukaryota</taxon>
        <taxon>Fungi</taxon>
        <taxon>Dikarya</taxon>
        <taxon>Ascomycota</taxon>
        <taxon>Pezizomycotina</taxon>
        <taxon>Leotiomycetes</taxon>
        <taxon>Helotiales</taxon>
        <taxon>Sclerotiniaceae</taxon>
        <taxon>Botrytis</taxon>
    </lineage>
</organism>
<comment type="caution">
    <text evidence="2">The sequence shown here is derived from an EMBL/GenBank/DDBJ whole genome shotgun (WGS) entry which is preliminary data.</text>
</comment>
<protein>
    <submittedName>
        <fullName evidence="2">Uncharacterized protein</fullName>
    </submittedName>
</protein>
<name>A0A4Z1G674_9HELO</name>
<proteinExistence type="predicted"/>
<reference evidence="2 3" key="1">
    <citation type="submission" date="2017-12" db="EMBL/GenBank/DDBJ databases">
        <title>Comparative genomics of Botrytis spp.</title>
        <authorList>
            <person name="Valero-Jimenez C.A."/>
            <person name="Tapia P."/>
            <person name="Veloso J."/>
            <person name="Silva-Moreno E."/>
            <person name="Staats M."/>
            <person name="Valdes J.H."/>
            <person name="Van Kan J.A.L."/>
        </authorList>
    </citation>
    <scope>NUCLEOTIDE SEQUENCE [LARGE SCALE GENOMIC DNA]</scope>
    <source>
        <strain evidence="2 3">Bh0001</strain>
    </source>
</reference>